<name>A0A7M5V8A4_9CNID</name>
<dbReference type="AlphaFoldDB" id="A0A7M5V8A4"/>
<organism evidence="2 3">
    <name type="scientific">Clytia hemisphaerica</name>
    <dbReference type="NCBI Taxonomy" id="252671"/>
    <lineage>
        <taxon>Eukaryota</taxon>
        <taxon>Metazoa</taxon>
        <taxon>Cnidaria</taxon>
        <taxon>Hydrozoa</taxon>
        <taxon>Hydroidolina</taxon>
        <taxon>Leptothecata</taxon>
        <taxon>Obeliida</taxon>
        <taxon>Clytiidae</taxon>
        <taxon>Clytia</taxon>
    </lineage>
</organism>
<reference evidence="2" key="1">
    <citation type="submission" date="2021-01" db="UniProtKB">
        <authorList>
            <consortium name="EnsemblMetazoa"/>
        </authorList>
    </citation>
    <scope>IDENTIFICATION</scope>
</reference>
<protein>
    <submittedName>
        <fullName evidence="2">Uncharacterized protein</fullName>
    </submittedName>
</protein>
<dbReference type="EnsemblMetazoa" id="CLYHEMT011531.1">
    <property type="protein sequence ID" value="CLYHEMP011531.1"/>
    <property type="gene ID" value="CLYHEMG011531"/>
</dbReference>
<accession>A0A7M5V8A4</accession>
<evidence type="ECO:0000313" key="3">
    <source>
        <dbReference type="Proteomes" id="UP000594262"/>
    </source>
</evidence>
<dbReference type="OrthoDB" id="5988746at2759"/>
<feature type="compositionally biased region" description="Polar residues" evidence="1">
    <location>
        <begin position="381"/>
        <end position="395"/>
    </location>
</feature>
<sequence>MDLAGLCRIPAVCFLNPSLSLERINLKHYEISLIEPLHDIKGHIKNMWELLPKHLSKDMEIFFQNELISILGEKDTYRGSDYRLSALFMCWVMENHSSCPREIKELLYTLTEISRLAYLPAQKRSPRFILRAYNITYKHTLLCKQIFGSRPSLNKFYGTYYHSLSVHLPEVFRIIAPSSLFSESEERLFSQIRGILKATSDRKKESIRDVGLIRYQSEKIFQKIYGCRDTTDSRVQVYQQLIDKHENSTFHLGETDDSWSEHLNRIVDYILPQNDPWWVKKCNMIEFFDGDDQPEERSEGPRMFDFKSTSVAEVQHQLKETLKRNWQYISKDLASEPLIDDEENDDERPVLEEECLDDETVLELQIPDELDDNADSGKKLTPNSERQTRSATNGDLSHLFKSKPGKSLYKVFGVTDE</sequence>
<evidence type="ECO:0000313" key="2">
    <source>
        <dbReference type="EnsemblMetazoa" id="CLYHEMP011531.1"/>
    </source>
</evidence>
<keyword evidence="3" id="KW-1185">Reference proteome</keyword>
<proteinExistence type="predicted"/>
<dbReference type="Proteomes" id="UP000594262">
    <property type="component" value="Unplaced"/>
</dbReference>
<feature type="region of interest" description="Disordered" evidence="1">
    <location>
        <begin position="366"/>
        <end position="402"/>
    </location>
</feature>
<evidence type="ECO:0000256" key="1">
    <source>
        <dbReference type="SAM" id="MobiDB-lite"/>
    </source>
</evidence>